<comment type="caution">
    <text evidence="3">The sequence shown here is derived from an EMBL/GenBank/DDBJ whole genome shotgun (WGS) entry which is preliminary data.</text>
</comment>
<evidence type="ECO:0000313" key="4">
    <source>
        <dbReference type="Proteomes" id="UP000006757"/>
    </source>
</evidence>
<feature type="compositionally biased region" description="Low complexity" evidence="1">
    <location>
        <begin position="60"/>
        <end position="82"/>
    </location>
</feature>
<protein>
    <recommendedName>
        <fullName evidence="2">BSD domain-containing protein</fullName>
    </recommendedName>
</protein>
<keyword evidence="4" id="KW-1185">Reference proteome</keyword>
<dbReference type="GO" id="GO:0006289">
    <property type="term" value="P:nucleotide-excision repair"/>
    <property type="evidence" value="ECO:0007669"/>
    <property type="project" value="InterPro"/>
</dbReference>
<dbReference type="PANTHER" id="PTHR12856">
    <property type="entry name" value="TRANSCRIPTION INITIATION FACTOR IIH-RELATED"/>
    <property type="match status" value="1"/>
</dbReference>
<dbReference type="GO" id="GO:0006351">
    <property type="term" value="P:DNA-templated transcription"/>
    <property type="evidence" value="ECO:0007669"/>
    <property type="project" value="InterPro"/>
</dbReference>
<feature type="domain" description="BSD" evidence="2">
    <location>
        <begin position="114"/>
        <end position="169"/>
    </location>
</feature>
<proteinExistence type="predicted"/>
<dbReference type="FunCoup" id="K1VVW7">
    <property type="interactions" value="460"/>
</dbReference>
<dbReference type="PROSITE" id="PS50858">
    <property type="entry name" value="BSD"/>
    <property type="match status" value="2"/>
</dbReference>
<accession>K1VVW7</accession>
<evidence type="ECO:0000313" key="3">
    <source>
        <dbReference type="EMBL" id="EKD04701.1"/>
    </source>
</evidence>
<dbReference type="HOGENOM" id="CLU_017639_3_0_1"/>
<organism evidence="3 4">
    <name type="scientific">Trichosporon asahii var. asahii (strain CBS 8904)</name>
    <name type="common">Yeast</name>
    <dbReference type="NCBI Taxonomy" id="1220162"/>
    <lineage>
        <taxon>Eukaryota</taxon>
        <taxon>Fungi</taxon>
        <taxon>Dikarya</taxon>
        <taxon>Basidiomycota</taxon>
        <taxon>Agaricomycotina</taxon>
        <taxon>Tremellomycetes</taxon>
        <taxon>Trichosporonales</taxon>
        <taxon>Trichosporonaceae</taxon>
        <taxon>Trichosporon</taxon>
    </lineage>
</organism>
<dbReference type="InParanoid" id="K1VVW7"/>
<sequence>MMASKAGAANTSLKLLFKDDLPKGGLTFKFTSPQKEADRQRVQDLLIPFVQANKTAESAAASTAAGTPAGGTPAAGTPTAGPSGAGGSGSGTASPAVSTPVGTPGTPSALVRKRKHEDDASRKRTNILRQRVLRRDPTLKELHRALVLGKQISEDDFWSGREALLRAEEIAHSQRPGRSSRLLDDRFALNEQQPAFKGGTGVGVKKAESGPLKLNITKELTREIFEEFPVVQDAYAKHVPPLSEAEFWKRYFESTLWERHRASTRKTALDGSAGKKDDIFDAYLEDPDWELAPRKEITGGVETFLDLAATEEDHGESTLRRDVTMQAGKQRESLPLIRRFNDHSEKLLKAGGSSAPEDIVSQIELEELNAAEPAAPIALDVRGPDVAVSASTVFLPGSSLEEKRALVEKEAAKVSAWSPDFAAVCLPNPANPAQDSEPSPEAAAAFAFQRDAQAVATRTVRDLYLASNAASQPLSRLPASIIEEMRLLHNATTEFLRQYYGAIHPPPPGALGGLTPQQRQQKAAKMLKYLQGTEAKINAIVTIGEIERVDPERIRAVLAPTLGAVKVALERDAKRNPAPVAAKWWAE</sequence>
<feature type="region of interest" description="Disordered" evidence="1">
    <location>
        <begin position="60"/>
        <end position="129"/>
    </location>
</feature>
<reference evidence="3 4" key="1">
    <citation type="journal article" date="2012" name="Eukaryot. Cell">
        <title>Genome sequence of the Trichosporon asahii environmental strain CBS 8904.</title>
        <authorList>
            <person name="Yang R.Y."/>
            <person name="Li H.T."/>
            <person name="Zhu H."/>
            <person name="Zhou G.P."/>
            <person name="Wang M."/>
            <person name="Wang L."/>
        </authorList>
    </citation>
    <scope>NUCLEOTIDE SEQUENCE [LARGE SCALE GENOMIC DNA]</scope>
    <source>
        <strain evidence="3 4">CBS 8904</strain>
    </source>
</reference>
<dbReference type="SMART" id="SM00751">
    <property type="entry name" value="BSD"/>
    <property type="match status" value="2"/>
</dbReference>
<dbReference type="AlphaFoldDB" id="K1VVW7"/>
<dbReference type="SUPFAM" id="SSF140383">
    <property type="entry name" value="BSD domain-like"/>
    <property type="match status" value="1"/>
</dbReference>
<dbReference type="EMBL" id="AMBO01000191">
    <property type="protein sequence ID" value="EKD04701.1"/>
    <property type="molecule type" value="Genomic_DNA"/>
</dbReference>
<dbReference type="Pfam" id="PF03909">
    <property type="entry name" value="BSD"/>
    <property type="match status" value="1"/>
</dbReference>
<dbReference type="STRING" id="1220162.K1VVW7"/>
<dbReference type="InterPro" id="IPR005607">
    <property type="entry name" value="BSD_dom"/>
</dbReference>
<dbReference type="GO" id="GO:0000439">
    <property type="term" value="C:transcription factor TFIIH core complex"/>
    <property type="evidence" value="ECO:0007669"/>
    <property type="project" value="InterPro"/>
</dbReference>
<dbReference type="Proteomes" id="UP000006757">
    <property type="component" value="Unassembled WGS sequence"/>
</dbReference>
<evidence type="ECO:0000256" key="1">
    <source>
        <dbReference type="SAM" id="MobiDB-lite"/>
    </source>
</evidence>
<dbReference type="OMA" id="FWKRYFE"/>
<dbReference type="Gene3D" id="6.10.140.1200">
    <property type="match status" value="1"/>
</dbReference>
<dbReference type="InterPro" id="IPR027079">
    <property type="entry name" value="Tfb1/GTF2H1"/>
</dbReference>
<gene>
    <name evidence="3" type="ORF">A1Q2_00931</name>
</gene>
<dbReference type="InterPro" id="IPR035925">
    <property type="entry name" value="BSD_dom_sf"/>
</dbReference>
<feature type="domain" description="BSD" evidence="2">
    <location>
        <begin position="208"/>
        <end position="252"/>
    </location>
</feature>
<evidence type="ECO:0000259" key="2">
    <source>
        <dbReference type="PROSITE" id="PS50858"/>
    </source>
</evidence>
<name>K1VVW7_TRIAC</name>
<dbReference type="OrthoDB" id="360521at2759"/>
<dbReference type="eggNOG" id="KOG2074">
    <property type="taxonomic scope" value="Eukaryota"/>
</dbReference>